<dbReference type="Proteomes" id="UP000198755">
    <property type="component" value="Unassembled WGS sequence"/>
</dbReference>
<dbReference type="EMBL" id="FOSN01000006">
    <property type="protein sequence ID" value="SFK32858.1"/>
    <property type="molecule type" value="Genomic_DNA"/>
</dbReference>
<organism evidence="2 3">
    <name type="scientific">Methylocapsa palsarum</name>
    <dbReference type="NCBI Taxonomy" id="1612308"/>
    <lineage>
        <taxon>Bacteria</taxon>
        <taxon>Pseudomonadati</taxon>
        <taxon>Pseudomonadota</taxon>
        <taxon>Alphaproteobacteria</taxon>
        <taxon>Hyphomicrobiales</taxon>
        <taxon>Beijerinckiaceae</taxon>
        <taxon>Methylocapsa</taxon>
    </lineage>
</organism>
<dbReference type="AlphaFoldDB" id="A0A1I3YLW2"/>
<sequence length="115" mass="11832">MTIRGLGASGAFFFWLLAAAPLPAALAADLGPGPYPGPYPGPGGGGSPGGDRGYAYAPPRVYDAVDARCRIVPNPQLDLVGDTARFRPTAVCLSRGLYADSLGFPQAPVLYGPLR</sequence>
<evidence type="ECO:0000313" key="2">
    <source>
        <dbReference type="EMBL" id="SFK32858.1"/>
    </source>
</evidence>
<proteinExistence type="predicted"/>
<evidence type="ECO:0000256" key="1">
    <source>
        <dbReference type="SAM" id="SignalP"/>
    </source>
</evidence>
<accession>A0A1I3YLW2</accession>
<evidence type="ECO:0000313" key="3">
    <source>
        <dbReference type="Proteomes" id="UP000198755"/>
    </source>
</evidence>
<name>A0A1I3YLW2_9HYPH</name>
<protein>
    <submittedName>
        <fullName evidence="2">Uncharacterized protein</fullName>
    </submittedName>
</protein>
<keyword evidence="3" id="KW-1185">Reference proteome</keyword>
<feature type="signal peptide" evidence="1">
    <location>
        <begin position="1"/>
        <end position="27"/>
    </location>
</feature>
<gene>
    <name evidence="2" type="ORF">SAMN05444581_10638</name>
</gene>
<feature type="chain" id="PRO_5011532727" evidence="1">
    <location>
        <begin position="28"/>
        <end position="115"/>
    </location>
</feature>
<dbReference type="RefSeq" id="WP_091680981.1">
    <property type="nucleotide sequence ID" value="NZ_FOSN01000006.1"/>
</dbReference>
<keyword evidence="1" id="KW-0732">Signal</keyword>
<dbReference type="OrthoDB" id="8452921at2"/>
<reference evidence="2 3" key="1">
    <citation type="submission" date="2016-10" db="EMBL/GenBank/DDBJ databases">
        <authorList>
            <person name="de Groot N.N."/>
        </authorList>
    </citation>
    <scope>NUCLEOTIDE SEQUENCE [LARGE SCALE GENOMIC DNA]</scope>
    <source>
        <strain evidence="2 3">NE2</strain>
    </source>
</reference>